<dbReference type="Proteomes" id="UP000339690">
    <property type="component" value="Chromosome"/>
</dbReference>
<proteinExistence type="inferred from homology"/>
<dbReference type="Gene3D" id="2.60.40.4380">
    <property type="entry name" value="Translational regulator CsrA"/>
    <property type="match status" value="1"/>
</dbReference>
<evidence type="ECO:0000313" key="8">
    <source>
        <dbReference type="Proteomes" id="UP000339690"/>
    </source>
</evidence>
<comment type="subunit">
    <text evidence="5">Homodimer; the beta-strands of each monomer intercalate to form a hydrophobic core, while the alpha-helices form wings that extend away from the core.</text>
</comment>
<evidence type="ECO:0000256" key="1">
    <source>
        <dbReference type="ARBA" id="ARBA00022490"/>
    </source>
</evidence>
<protein>
    <recommendedName>
        <fullName evidence="5">Translational regulator CsrA</fullName>
    </recommendedName>
</protein>
<dbReference type="GO" id="GO:0006109">
    <property type="term" value="P:regulation of carbohydrate metabolic process"/>
    <property type="evidence" value="ECO:0007669"/>
    <property type="project" value="InterPro"/>
</dbReference>
<keyword evidence="8" id="KW-1185">Reference proteome</keyword>
<dbReference type="GO" id="GO:0005829">
    <property type="term" value="C:cytosol"/>
    <property type="evidence" value="ECO:0007669"/>
    <property type="project" value="TreeGrafter"/>
</dbReference>
<comment type="subcellular location">
    <subcellularLocation>
        <location evidence="5">Cytoplasm</location>
    </subcellularLocation>
</comment>
<evidence type="ECO:0000256" key="3">
    <source>
        <dbReference type="ARBA" id="ARBA00022845"/>
    </source>
</evidence>
<feature type="coiled-coil region" evidence="6">
    <location>
        <begin position="44"/>
        <end position="71"/>
    </location>
</feature>
<dbReference type="GO" id="GO:0045947">
    <property type="term" value="P:negative regulation of translational initiation"/>
    <property type="evidence" value="ECO:0007669"/>
    <property type="project" value="UniProtKB-UniRule"/>
</dbReference>
<evidence type="ECO:0000313" key="7">
    <source>
        <dbReference type="EMBL" id="QGH34052.1"/>
    </source>
</evidence>
<dbReference type="EMBL" id="CP045915">
    <property type="protein sequence ID" value="QGH34052.1"/>
    <property type="molecule type" value="Genomic_DNA"/>
</dbReference>
<accession>A0A5Q2TJ37</accession>
<comment type="function">
    <text evidence="5">A translational regulator that binds mRNA to regulate translation initiation and/or mRNA stability. Usually binds in the 5'-UTR at or near the Shine-Dalgarno sequence preventing ribosome-binding, thus repressing translation. Its main target seems to be the major flagellin gene, while its function is anatagonized by FliW.</text>
</comment>
<evidence type="ECO:0000256" key="5">
    <source>
        <dbReference type="HAMAP-Rule" id="MF_00167"/>
    </source>
</evidence>
<dbReference type="PANTHER" id="PTHR34984:SF1">
    <property type="entry name" value="CARBON STORAGE REGULATOR"/>
    <property type="match status" value="1"/>
</dbReference>
<keyword evidence="3 5" id="KW-0810">Translation regulation</keyword>
<sequence>MLVLTRKINEAIQIGDDIEVKVIAVDGDQIKLGINAPKDVEVHRKEIYQAIQEENNQAANLSTNLLELIKKNSKKY</sequence>
<dbReference type="Pfam" id="PF02599">
    <property type="entry name" value="CsrA"/>
    <property type="match status" value="1"/>
</dbReference>
<evidence type="ECO:0000256" key="6">
    <source>
        <dbReference type="SAM" id="Coils"/>
    </source>
</evidence>
<dbReference type="SUPFAM" id="SSF117130">
    <property type="entry name" value="CsrA-like"/>
    <property type="match status" value="1"/>
</dbReference>
<dbReference type="FunFam" id="2.60.40.4380:FF:000002">
    <property type="entry name" value="Translational regulator CsrA"/>
    <property type="match status" value="1"/>
</dbReference>
<dbReference type="InterPro" id="IPR036107">
    <property type="entry name" value="CsrA_sf"/>
</dbReference>
<dbReference type="InterPro" id="IPR003751">
    <property type="entry name" value="CsrA"/>
</dbReference>
<keyword evidence="4 5" id="KW-0694">RNA-binding</keyword>
<dbReference type="NCBIfam" id="TIGR00202">
    <property type="entry name" value="csrA"/>
    <property type="match status" value="1"/>
</dbReference>
<keyword evidence="1 5" id="KW-0963">Cytoplasm</keyword>
<keyword evidence="6" id="KW-0175">Coiled coil</keyword>
<dbReference type="GO" id="GO:1902208">
    <property type="term" value="P:regulation of bacterial-type flagellum assembly"/>
    <property type="evidence" value="ECO:0007669"/>
    <property type="project" value="UniProtKB-UniRule"/>
</dbReference>
<dbReference type="KEGG" id="grc:GI584_08465"/>
<dbReference type="GO" id="GO:0006402">
    <property type="term" value="P:mRNA catabolic process"/>
    <property type="evidence" value="ECO:0007669"/>
    <property type="project" value="InterPro"/>
</dbReference>
<gene>
    <name evidence="5 7" type="primary">csrA</name>
    <name evidence="7" type="ORF">GI584_08465</name>
</gene>
<name>A0A5Q2TJ37_9BACI</name>
<comment type="similarity">
    <text evidence="5">Belongs to the CsrA/RsmA family.</text>
</comment>
<dbReference type="AlphaFoldDB" id="A0A5Q2TJ37"/>
<dbReference type="NCBIfam" id="NF002469">
    <property type="entry name" value="PRK01712.1"/>
    <property type="match status" value="1"/>
</dbReference>
<reference evidence="7 8" key="1">
    <citation type="submission" date="2019-11" db="EMBL/GenBank/DDBJ databases">
        <title>Gracilibacillus salitolerans sp. nov., a moderate halophile isolated from a saline soil in northwest China.</title>
        <authorList>
            <person name="Gan L."/>
        </authorList>
    </citation>
    <scope>NUCLEOTIDE SEQUENCE [LARGE SCALE GENOMIC DNA]</scope>
    <source>
        <strain evidence="7 8">SCU50</strain>
    </source>
</reference>
<organism evidence="7 8">
    <name type="scientific">Gracilibacillus salitolerans</name>
    <dbReference type="NCBI Taxonomy" id="2663022"/>
    <lineage>
        <taxon>Bacteria</taxon>
        <taxon>Bacillati</taxon>
        <taxon>Bacillota</taxon>
        <taxon>Bacilli</taxon>
        <taxon>Bacillales</taxon>
        <taxon>Bacillaceae</taxon>
        <taxon>Gracilibacillus</taxon>
    </lineage>
</organism>
<dbReference type="PANTHER" id="PTHR34984">
    <property type="entry name" value="CARBON STORAGE REGULATOR"/>
    <property type="match status" value="1"/>
</dbReference>
<dbReference type="GO" id="GO:0044781">
    <property type="term" value="P:bacterial-type flagellum organization"/>
    <property type="evidence" value="ECO:0007669"/>
    <property type="project" value="UniProtKB-KW"/>
</dbReference>
<dbReference type="GO" id="GO:0048027">
    <property type="term" value="F:mRNA 5'-UTR binding"/>
    <property type="evidence" value="ECO:0007669"/>
    <property type="project" value="UniProtKB-UniRule"/>
</dbReference>
<dbReference type="HAMAP" id="MF_00167">
    <property type="entry name" value="CsrA"/>
    <property type="match status" value="1"/>
</dbReference>
<evidence type="ECO:0000256" key="2">
    <source>
        <dbReference type="ARBA" id="ARBA00022491"/>
    </source>
</evidence>
<evidence type="ECO:0000256" key="4">
    <source>
        <dbReference type="ARBA" id="ARBA00022884"/>
    </source>
</evidence>
<dbReference type="RefSeq" id="WP_100361096.1">
    <property type="nucleotide sequence ID" value="NZ_CP045915.1"/>
</dbReference>
<keyword evidence="2 5" id="KW-0678">Repressor</keyword>
<keyword evidence="5" id="KW-1005">Bacterial flagellum biogenesis</keyword>